<protein>
    <submittedName>
        <fullName evidence="4">Indolepyruvate oxidoreductase subunit beta</fullName>
    </submittedName>
</protein>
<dbReference type="EMBL" id="DVLW01000085">
    <property type="protein sequence ID" value="HIT94148.1"/>
    <property type="molecule type" value="Genomic_DNA"/>
</dbReference>
<reference evidence="4" key="1">
    <citation type="submission" date="2020-10" db="EMBL/GenBank/DDBJ databases">
        <authorList>
            <person name="Gilroy R."/>
        </authorList>
    </citation>
    <scope>NUCLEOTIDE SEQUENCE</scope>
    <source>
        <strain evidence="4">ChiBcec7-5410</strain>
    </source>
</reference>
<evidence type="ECO:0000256" key="1">
    <source>
        <dbReference type="ARBA" id="ARBA00023002"/>
    </source>
</evidence>
<dbReference type="SUPFAM" id="SSF53323">
    <property type="entry name" value="Pyruvate-ferredoxin oxidoreductase, PFOR, domain III"/>
    <property type="match status" value="1"/>
</dbReference>
<dbReference type="Pfam" id="PF01558">
    <property type="entry name" value="POR"/>
    <property type="match status" value="1"/>
</dbReference>
<dbReference type="InterPro" id="IPR002869">
    <property type="entry name" value="Pyrv_flavodox_OxRed_cen"/>
</dbReference>
<dbReference type="InterPro" id="IPR019752">
    <property type="entry name" value="Pyrv/ketoisovalerate_OxRed_cat"/>
</dbReference>
<feature type="signal peptide" evidence="2">
    <location>
        <begin position="1"/>
        <end position="28"/>
    </location>
</feature>
<keyword evidence="2" id="KW-0732">Signal</keyword>
<feature type="chain" id="PRO_5039264352" evidence="2">
    <location>
        <begin position="29"/>
        <end position="197"/>
    </location>
</feature>
<comment type="caution">
    <text evidence="4">The sequence shown here is derived from an EMBL/GenBank/DDBJ whole genome shotgun (WGS) entry which is preliminary data.</text>
</comment>
<dbReference type="Gene3D" id="3.40.920.10">
    <property type="entry name" value="Pyruvate-ferredoxin oxidoreductase, PFOR, domain III"/>
    <property type="match status" value="1"/>
</dbReference>
<dbReference type="GO" id="GO:0016903">
    <property type="term" value="F:oxidoreductase activity, acting on the aldehyde or oxo group of donors"/>
    <property type="evidence" value="ECO:0007669"/>
    <property type="project" value="InterPro"/>
</dbReference>
<reference evidence="4" key="2">
    <citation type="journal article" date="2021" name="PeerJ">
        <title>Extensive microbial diversity within the chicken gut microbiome revealed by metagenomics and culture.</title>
        <authorList>
            <person name="Gilroy R."/>
            <person name="Ravi A."/>
            <person name="Getino M."/>
            <person name="Pursley I."/>
            <person name="Horton D.L."/>
            <person name="Alikhan N.F."/>
            <person name="Baker D."/>
            <person name="Gharbi K."/>
            <person name="Hall N."/>
            <person name="Watson M."/>
            <person name="Adriaenssens E.M."/>
            <person name="Foster-Nyarko E."/>
            <person name="Jarju S."/>
            <person name="Secka A."/>
            <person name="Antonio M."/>
            <person name="Oren A."/>
            <person name="Chaudhuri R.R."/>
            <person name="La Ragione R."/>
            <person name="Hildebrand F."/>
            <person name="Pallen M.J."/>
        </authorList>
    </citation>
    <scope>NUCLEOTIDE SEQUENCE</scope>
    <source>
        <strain evidence="4">ChiBcec7-5410</strain>
    </source>
</reference>
<sequence>MNKDILLCGVGGQGIVLVSKLLAASAMAAGETVHSAETIGMAQRGGSVTSHVRIGQSYSPLIPSGSASLMLAFEPGEAVRNLPLLSKDGTVIVSNTAVMPVTASLSGGSYQAEPMLDFLRKRVKKVITADPGQLCAPLGSVKYFNVVMLGIALAAGVTGLPEEIVRKTVETKVPEKFREINTKALTIGEEYYKTIAG</sequence>
<keyword evidence="1" id="KW-0560">Oxidoreductase</keyword>
<dbReference type="InterPro" id="IPR052198">
    <property type="entry name" value="IorB_Oxidoreductase"/>
</dbReference>
<dbReference type="PANTHER" id="PTHR43854">
    <property type="entry name" value="INDOLEPYRUVATE OXIDOREDUCTASE SUBUNIT IORB"/>
    <property type="match status" value="1"/>
</dbReference>
<dbReference type="AlphaFoldDB" id="A0A9D1H5T0"/>
<dbReference type="PANTHER" id="PTHR43854:SF1">
    <property type="entry name" value="INDOLEPYRUVATE OXIDOREDUCTASE SUBUNIT IORB"/>
    <property type="match status" value="1"/>
</dbReference>
<evidence type="ECO:0000256" key="2">
    <source>
        <dbReference type="SAM" id="SignalP"/>
    </source>
</evidence>
<name>A0A9D1H5T0_9FIRM</name>
<gene>
    <name evidence="4" type="ORF">IAC43_03080</name>
</gene>
<feature type="domain" description="Pyruvate/ketoisovalerate oxidoreductase catalytic" evidence="3">
    <location>
        <begin position="11"/>
        <end position="188"/>
    </location>
</feature>
<accession>A0A9D1H5T0</accession>
<dbReference type="Proteomes" id="UP000824160">
    <property type="component" value="Unassembled WGS sequence"/>
</dbReference>
<evidence type="ECO:0000313" key="5">
    <source>
        <dbReference type="Proteomes" id="UP000824160"/>
    </source>
</evidence>
<organism evidence="4 5">
    <name type="scientific">Candidatus Faecivivens stercoripullorum</name>
    <dbReference type="NCBI Taxonomy" id="2840805"/>
    <lineage>
        <taxon>Bacteria</taxon>
        <taxon>Bacillati</taxon>
        <taxon>Bacillota</taxon>
        <taxon>Clostridia</taxon>
        <taxon>Eubacteriales</taxon>
        <taxon>Oscillospiraceae</taxon>
        <taxon>Oscillospiraceae incertae sedis</taxon>
        <taxon>Candidatus Faecivivens</taxon>
    </lineage>
</organism>
<proteinExistence type="predicted"/>
<evidence type="ECO:0000259" key="3">
    <source>
        <dbReference type="Pfam" id="PF01558"/>
    </source>
</evidence>
<evidence type="ECO:0000313" key="4">
    <source>
        <dbReference type="EMBL" id="HIT94148.1"/>
    </source>
</evidence>